<evidence type="ECO:0000256" key="9">
    <source>
        <dbReference type="ARBA" id="ARBA00022989"/>
    </source>
</evidence>
<dbReference type="FunFam" id="2.70.70.10:FF:000001">
    <property type="entry name" value="PTS system glucose-specific IIA component"/>
    <property type="match status" value="1"/>
</dbReference>
<gene>
    <name evidence="16" type="ORF">CIAN88_03900</name>
</gene>
<dbReference type="Pfam" id="PF02378">
    <property type="entry name" value="PTS_EIIC"/>
    <property type="match status" value="1"/>
</dbReference>
<dbReference type="SUPFAM" id="SSF55604">
    <property type="entry name" value="Glucose permease domain IIB"/>
    <property type="match status" value="1"/>
</dbReference>
<dbReference type="GO" id="GO:0005886">
    <property type="term" value="C:plasma membrane"/>
    <property type="evidence" value="ECO:0007669"/>
    <property type="project" value="UniProtKB-SubCell"/>
</dbReference>
<dbReference type="SUPFAM" id="SSF51261">
    <property type="entry name" value="Duplicated hybrid motif"/>
    <property type="match status" value="1"/>
</dbReference>
<feature type="transmembrane region" description="Helical" evidence="12">
    <location>
        <begin position="209"/>
        <end position="229"/>
    </location>
</feature>
<dbReference type="GO" id="GO:0090589">
    <property type="term" value="F:protein-phosphocysteine-trehalose phosphotransferase system transporter activity"/>
    <property type="evidence" value="ECO:0007669"/>
    <property type="project" value="TreeGrafter"/>
</dbReference>
<feature type="transmembrane region" description="Helical" evidence="12">
    <location>
        <begin position="324"/>
        <end position="345"/>
    </location>
</feature>
<feature type="transmembrane region" description="Helical" evidence="12">
    <location>
        <begin position="423"/>
        <end position="445"/>
    </location>
</feature>
<evidence type="ECO:0000313" key="16">
    <source>
        <dbReference type="EMBL" id="KGJ54292.1"/>
    </source>
</evidence>
<dbReference type="PANTHER" id="PTHR30175">
    <property type="entry name" value="PHOSPHOTRANSFERASE SYSTEM TRANSPORT PROTEIN"/>
    <property type="match status" value="1"/>
</dbReference>
<dbReference type="GO" id="GO:0015771">
    <property type="term" value="P:trehalose transport"/>
    <property type="evidence" value="ECO:0007669"/>
    <property type="project" value="TreeGrafter"/>
</dbReference>
<dbReference type="InterPro" id="IPR018113">
    <property type="entry name" value="PTrfase_EIIB_Cys"/>
</dbReference>
<feature type="domain" description="PTS EIIB type-1" evidence="14">
    <location>
        <begin position="4"/>
        <end position="86"/>
    </location>
</feature>
<dbReference type="InterPro" id="IPR036878">
    <property type="entry name" value="Glu_permease_IIB"/>
</dbReference>
<evidence type="ECO:0000256" key="1">
    <source>
        <dbReference type="ARBA" id="ARBA00004651"/>
    </source>
</evidence>
<dbReference type="InterPro" id="IPR003352">
    <property type="entry name" value="PTS_EIIC"/>
</dbReference>
<keyword evidence="9 12" id="KW-1133">Transmembrane helix</keyword>
<keyword evidence="8" id="KW-0418">Kinase</keyword>
<keyword evidence="3" id="KW-1003">Cell membrane</keyword>
<dbReference type="NCBIfam" id="TIGR00830">
    <property type="entry name" value="PTBA"/>
    <property type="match status" value="1"/>
</dbReference>
<evidence type="ECO:0000259" key="15">
    <source>
        <dbReference type="PROSITE" id="PS51103"/>
    </source>
</evidence>
<evidence type="ECO:0008006" key="18">
    <source>
        <dbReference type="Google" id="ProtNLM"/>
    </source>
</evidence>
<dbReference type="RefSeq" id="WP_044904164.1">
    <property type="nucleotide sequence ID" value="NZ_JQIF01000017.1"/>
</dbReference>
<dbReference type="FunFam" id="3.30.1360.60:FF:000001">
    <property type="entry name" value="PTS system glucose-specific IIBC component PtsG"/>
    <property type="match status" value="1"/>
</dbReference>
<protein>
    <recommendedName>
        <fullName evidence="18">PTS beta-glucoside transporter subunit EIIBCA</fullName>
    </recommendedName>
</protein>
<evidence type="ECO:0000259" key="14">
    <source>
        <dbReference type="PROSITE" id="PS51098"/>
    </source>
</evidence>
<dbReference type="InterPro" id="IPR011055">
    <property type="entry name" value="Dup_hybrid_motif"/>
</dbReference>
<evidence type="ECO:0000256" key="10">
    <source>
        <dbReference type="ARBA" id="ARBA00023136"/>
    </source>
</evidence>
<evidence type="ECO:0000259" key="13">
    <source>
        <dbReference type="PROSITE" id="PS51093"/>
    </source>
</evidence>
<evidence type="ECO:0000256" key="11">
    <source>
        <dbReference type="PROSITE-ProRule" id="PRU00421"/>
    </source>
</evidence>
<evidence type="ECO:0000256" key="4">
    <source>
        <dbReference type="ARBA" id="ARBA00022597"/>
    </source>
</evidence>
<keyword evidence="6" id="KW-0598">Phosphotransferase system</keyword>
<keyword evidence="5" id="KW-0808">Transferase</keyword>
<dbReference type="Proteomes" id="UP000030008">
    <property type="component" value="Unassembled WGS sequence"/>
</dbReference>
<dbReference type="PROSITE" id="PS51098">
    <property type="entry name" value="PTS_EIIB_TYPE_1"/>
    <property type="match status" value="1"/>
</dbReference>
<dbReference type="GO" id="GO:0009401">
    <property type="term" value="P:phosphoenolpyruvate-dependent sugar phosphotransferase system"/>
    <property type="evidence" value="ECO:0007669"/>
    <property type="project" value="UniProtKB-KW"/>
</dbReference>
<evidence type="ECO:0000256" key="12">
    <source>
        <dbReference type="SAM" id="Phobius"/>
    </source>
</evidence>
<dbReference type="InterPro" id="IPR050558">
    <property type="entry name" value="PTS_Sugar-Specific_Components"/>
</dbReference>
<evidence type="ECO:0000313" key="17">
    <source>
        <dbReference type="Proteomes" id="UP000030008"/>
    </source>
</evidence>
<dbReference type="AlphaFoldDB" id="A0A099IAU3"/>
<dbReference type="GO" id="GO:0016301">
    <property type="term" value="F:kinase activity"/>
    <property type="evidence" value="ECO:0007669"/>
    <property type="project" value="UniProtKB-KW"/>
</dbReference>
<feature type="transmembrane region" description="Helical" evidence="12">
    <location>
        <begin position="283"/>
        <end position="312"/>
    </location>
</feature>
<comment type="subcellular location">
    <subcellularLocation>
        <location evidence="1">Cell membrane</location>
        <topology evidence="1">Multi-pass membrane protein</topology>
    </subcellularLocation>
</comment>
<dbReference type="PROSITE" id="PS51093">
    <property type="entry name" value="PTS_EIIA_TYPE_1"/>
    <property type="match status" value="1"/>
</dbReference>
<organism evidence="16 17">
    <name type="scientific">Clostridium innocuum</name>
    <dbReference type="NCBI Taxonomy" id="1522"/>
    <lineage>
        <taxon>Bacteria</taxon>
        <taxon>Bacillati</taxon>
        <taxon>Bacillota</taxon>
        <taxon>Clostridia</taxon>
        <taxon>Eubacteriales</taxon>
        <taxon>Clostridiaceae</taxon>
        <taxon>Clostridium</taxon>
    </lineage>
</organism>
<feature type="transmembrane region" description="Helical" evidence="12">
    <location>
        <begin position="383"/>
        <end position="403"/>
    </location>
</feature>
<evidence type="ECO:0000256" key="2">
    <source>
        <dbReference type="ARBA" id="ARBA00022448"/>
    </source>
</evidence>
<feature type="transmembrane region" description="Helical" evidence="12">
    <location>
        <begin position="118"/>
        <end position="142"/>
    </location>
</feature>
<keyword evidence="10 12" id="KW-0472">Membrane</keyword>
<dbReference type="InterPro" id="IPR001996">
    <property type="entry name" value="PTS_IIB_1"/>
</dbReference>
<keyword evidence="4" id="KW-0762">Sugar transport</keyword>
<dbReference type="InterPro" id="IPR013013">
    <property type="entry name" value="PTS_EIIC_1"/>
</dbReference>
<dbReference type="EMBL" id="JQIF01000017">
    <property type="protein sequence ID" value="KGJ54292.1"/>
    <property type="molecule type" value="Genomic_DNA"/>
</dbReference>
<evidence type="ECO:0000256" key="5">
    <source>
        <dbReference type="ARBA" id="ARBA00022679"/>
    </source>
</evidence>
<feature type="domain" description="PTS EIIA type-1" evidence="13">
    <location>
        <begin position="478"/>
        <end position="582"/>
    </location>
</feature>
<evidence type="ECO:0000256" key="8">
    <source>
        <dbReference type="ARBA" id="ARBA00022777"/>
    </source>
</evidence>
<name>A0A099IAU3_CLOIN</name>
<dbReference type="InterPro" id="IPR001127">
    <property type="entry name" value="PTS_EIIA_1_perm"/>
</dbReference>
<dbReference type="Pfam" id="PF00367">
    <property type="entry name" value="PTS_EIIB"/>
    <property type="match status" value="1"/>
</dbReference>
<keyword evidence="2" id="KW-0813">Transport</keyword>
<reference evidence="16 17" key="1">
    <citation type="submission" date="2014-08" db="EMBL/GenBank/DDBJ databases">
        <title>Clostridium innocuum, an unnegligible vancomycin-resistant pathogen causing extra-intestinal infections.</title>
        <authorList>
            <person name="Feng Y."/>
            <person name="Chiu C.-H."/>
        </authorList>
    </citation>
    <scope>NUCLEOTIDE SEQUENCE [LARGE SCALE GENOMIC DNA]</scope>
    <source>
        <strain evidence="16 17">AN88</strain>
    </source>
</reference>
<evidence type="ECO:0000256" key="6">
    <source>
        <dbReference type="ARBA" id="ARBA00022683"/>
    </source>
</evidence>
<evidence type="ECO:0000256" key="7">
    <source>
        <dbReference type="ARBA" id="ARBA00022692"/>
    </source>
</evidence>
<keyword evidence="7 12" id="KW-0812">Transmembrane</keyword>
<feature type="active site" description="Phosphocysteine intermediate; for EIIB activity" evidence="11">
    <location>
        <position position="26"/>
    </location>
</feature>
<proteinExistence type="predicted"/>
<dbReference type="Gene3D" id="3.30.1360.60">
    <property type="entry name" value="Glucose permease domain IIB"/>
    <property type="match status" value="1"/>
</dbReference>
<sequence>MNYKEMVNQILSHIGGTGNVVNVSHCMTRLRFVLLDEEKVEREEIEKIDGVIGSTFGAGQYQIVLGKHLDKVFEELMKNYDFEDADSENSVKKIKQPLNFKTIGKAIIDYMSGSVSPVITGLMAGGILKLFLYFATMLFSGIEENSTYVLISIIANTPFYFMPILVAYGASRKLDCSPVLPMILACTLIDPSFIALEGNQNLFGLDVPLLSYSTTVIPAMLSTFVVYYVEKFFNQIVPGIIKNVMSLPLTFLVSFIITIVFLAPLGNTIGNYVVNGLVWLNSFAAPLSLGVLAALLPFMIMAGVHTLVAPFMLENFSSLGFDPLFRPALLLQLLAVGGAAFGVAFRQKEKSKRVDMVSIGVSAIVAGITEPGIFGVNMKYKSAMIGCTIGAFVGGITGGLLGIKAFVMTKNTILALPVFQDTIVAAAIACITTITISFIVTYILYKDKHTKNEKSLTKGNIIKPIAEGQRISIEDVNDQVFSKKLMGEGIAFIPNGNQIYAPFDGTIVTVFPTKHAYGVKRNDGLEAIIHIGLDTVSANGEGFTSLVETNQKVMAGDIIAEVDFEYLKKKGYDVTTILVFPEIKNKKIEWTLVDKNSVAAI</sequence>
<comment type="caution">
    <text evidence="16">The sequence shown here is derived from an EMBL/GenBank/DDBJ whole genome shotgun (WGS) entry which is preliminary data.</text>
</comment>
<dbReference type="PROSITE" id="PS00371">
    <property type="entry name" value="PTS_EIIA_TYPE_1_HIS"/>
    <property type="match status" value="1"/>
</dbReference>
<dbReference type="PROSITE" id="PS51103">
    <property type="entry name" value="PTS_EIIC_TYPE_1"/>
    <property type="match status" value="1"/>
</dbReference>
<dbReference type="Gene3D" id="2.70.70.10">
    <property type="entry name" value="Glucose Permease (Domain IIA)"/>
    <property type="match status" value="1"/>
</dbReference>
<feature type="transmembrane region" description="Helical" evidence="12">
    <location>
        <begin position="241"/>
        <end position="263"/>
    </location>
</feature>
<dbReference type="CDD" id="cd00212">
    <property type="entry name" value="PTS_IIB_glc"/>
    <property type="match status" value="1"/>
</dbReference>
<evidence type="ECO:0000256" key="3">
    <source>
        <dbReference type="ARBA" id="ARBA00022475"/>
    </source>
</evidence>
<dbReference type="PANTHER" id="PTHR30175:SF1">
    <property type="entry name" value="PTS SYSTEM ARBUTIN-, CELLOBIOSE-, AND SALICIN-SPECIFIC EIIBC COMPONENT-RELATED"/>
    <property type="match status" value="1"/>
</dbReference>
<feature type="domain" description="PTS EIIC type-1" evidence="15">
    <location>
        <begin position="109"/>
        <end position="460"/>
    </location>
</feature>
<dbReference type="PROSITE" id="PS01035">
    <property type="entry name" value="PTS_EIIB_TYPE_1_CYS"/>
    <property type="match status" value="1"/>
</dbReference>
<accession>A0A099IAU3</accession>
<dbReference type="Pfam" id="PF00358">
    <property type="entry name" value="PTS_EIIA_1"/>
    <property type="match status" value="1"/>
</dbReference>
<feature type="transmembrane region" description="Helical" evidence="12">
    <location>
        <begin position="148"/>
        <end position="167"/>
    </location>
</feature>
<dbReference type="GO" id="GO:0008982">
    <property type="term" value="F:protein-N(PI)-phosphohistidine-sugar phosphotransferase activity"/>
    <property type="evidence" value="ECO:0007669"/>
    <property type="project" value="InterPro"/>
</dbReference>